<keyword evidence="2" id="KW-1185">Reference proteome</keyword>
<dbReference type="Proteomes" id="UP000007463">
    <property type="component" value="Chromosome"/>
</dbReference>
<evidence type="ECO:0000313" key="2">
    <source>
        <dbReference type="Proteomes" id="UP000007463"/>
    </source>
</evidence>
<gene>
    <name evidence="1" type="ordered locus">Fluta_1668</name>
</gene>
<reference evidence="2" key="2">
    <citation type="submission" date="2011-02" db="EMBL/GenBank/DDBJ databases">
        <title>The complete genome of Fluviicola taffensis DSM 16823.</title>
        <authorList>
            <consortium name="US DOE Joint Genome Institute (JGI-PGF)"/>
            <person name="Lucas S."/>
            <person name="Copeland A."/>
            <person name="Lapidus A."/>
            <person name="Bruce D."/>
            <person name="Goodwin L."/>
            <person name="Pitluck S."/>
            <person name="Kyrpides N."/>
            <person name="Mavromatis K."/>
            <person name="Ivanova N."/>
            <person name="Mikhailova N."/>
            <person name="Pagani I."/>
            <person name="Chertkov O."/>
            <person name="Detter J.C."/>
            <person name="Han C."/>
            <person name="Tapia R."/>
            <person name="Land M."/>
            <person name="Hauser L."/>
            <person name="Markowitz V."/>
            <person name="Cheng J.-F."/>
            <person name="Hugenholtz P."/>
            <person name="Woyke T."/>
            <person name="Wu D."/>
            <person name="Tindall B."/>
            <person name="Pomrenke H.G."/>
            <person name="Brambilla E."/>
            <person name="Klenk H.-P."/>
            <person name="Eisen J.A."/>
        </authorList>
    </citation>
    <scope>NUCLEOTIDE SEQUENCE [LARGE SCALE GENOMIC DNA]</scope>
    <source>
        <strain evidence="2">DSM 16823 / RW262 / RW262</strain>
    </source>
</reference>
<dbReference type="RefSeq" id="WP_013686431.1">
    <property type="nucleotide sequence ID" value="NC_015321.1"/>
</dbReference>
<dbReference type="HOGENOM" id="CLU_911384_0_0_10"/>
<reference evidence="1 2" key="1">
    <citation type="journal article" date="2011" name="Stand. Genomic Sci.">
        <title>Complete genome sequence of the gliding freshwater bacterium Fluviicola taffensis type strain (RW262).</title>
        <authorList>
            <person name="Woyke T."/>
            <person name="Chertkov O."/>
            <person name="Lapidus A."/>
            <person name="Nolan M."/>
            <person name="Lucas S."/>
            <person name="Del Rio T.G."/>
            <person name="Tice H."/>
            <person name="Cheng J.F."/>
            <person name="Tapia R."/>
            <person name="Han C."/>
            <person name="Goodwin L."/>
            <person name="Pitluck S."/>
            <person name="Liolios K."/>
            <person name="Pagani I."/>
            <person name="Ivanova N."/>
            <person name="Huntemann M."/>
            <person name="Mavromatis K."/>
            <person name="Mikhailova N."/>
            <person name="Pati A."/>
            <person name="Chen A."/>
            <person name="Palaniappan K."/>
            <person name="Land M."/>
            <person name="Hauser L."/>
            <person name="Brambilla E.M."/>
            <person name="Rohde M."/>
            <person name="Mwirichia R."/>
            <person name="Sikorski J."/>
            <person name="Tindall B.J."/>
            <person name="Goker M."/>
            <person name="Bristow J."/>
            <person name="Eisen J.A."/>
            <person name="Markowitz V."/>
            <person name="Hugenholtz P."/>
            <person name="Klenk H.P."/>
            <person name="Kyrpides N.C."/>
        </authorList>
    </citation>
    <scope>NUCLEOTIDE SEQUENCE [LARGE SCALE GENOMIC DNA]</scope>
    <source>
        <strain evidence="2">DSM 16823 / RW262 / RW262</strain>
    </source>
</reference>
<dbReference type="InterPro" id="IPR026341">
    <property type="entry name" value="T9SS_type_B"/>
</dbReference>
<organism evidence="1 2">
    <name type="scientific">Fluviicola taffensis (strain DSM 16823 / NCIMB 13979 / RW262)</name>
    <dbReference type="NCBI Taxonomy" id="755732"/>
    <lineage>
        <taxon>Bacteria</taxon>
        <taxon>Pseudomonadati</taxon>
        <taxon>Bacteroidota</taxon>
        <taxon>Flavobacteriia</taxon>
        <taxon>Flavobacteriales</taxon>
        <taxon>Crocinitomicaceae</taxon>
        <taxon>Fluviicola</taxon>
    </lineage>
</organism>
<dbReference type="AlphaFoldDB" id="F2IGP3"/>
<dbReference type="OrthoDB" id="9782229at2"/>
<name>F2IGP3_FLUTR</name>
<dbReference type="eggNOG" id="COG2885">
    <property type="taxonomic scope" value="Bacteria"/>
</dbReference>
<dbReference type="KEGG" id="fte:Fluta_1668"/>
<dbReference type="eggNOG" id="COG3291">
    <property type="taxonomic scope" value="Bacteria"/>
</dbReference>
<sequence precursor="true">MNKPVFYILFFLIPLFAIGQQNLVPNASFEEFSSCPQSIGEVKCYPWFSATITTPDFYTPCGTGLSGTPINAYGNQNAFDGNSYVGINLNADDGYREYIAVKLIEPLQPLKKYVLKFYVSNSDLTKYPSNNLGAYFIVDTLGIPLQIMTGGTPAIISSTNIVFSSILISDEINWVEMSYEYLASGCEEFLIIGNFLPQDQTTFGQNSGLGIDSYYYIDEVSLVELSSIDLPNIFTPNADGINDFFEIENTEAKHTEILNRWGNIVYESNDLIKWNGGNQPDGVYYYKIDFGCGSLPNIKTGFVQLIR</sequence>
<protein>
    <recommendedName>
        <fullName evidence="3">Gliding motility-associated C-terminal domain-containing protein</fullName>
    </recommendedName>
</protein>
<evidence type="ECO:0000313" key="1">
    <source>
        <dbReference type="EMBL" id="AEA43660.1"/>
    </source>
</evidence>
<dbReference type="NCBIfam" id="TIGR04131">
    <property type="entry name" value="Bac_Flav_CTERM"/>
    <property type="match status" value="1"/>
</dbReference>
<proteinExistence type="predicted"/>
<dbReference type="Gene3D" id="2.60.120.260">
    <property type="entry name" value="Galactose-binding domain-like"/>
    <property type="match status" value="1"/>
</dbReference>
<evidence type="ECO:0008006" key="3">
    <source>
        <dbReference type="Google" id="ProtNLM"/>
    </source>
</evidence>
<dbReference type="EMBL" id="CP002542">
    <property type="protein sequence ID" value="AEA43660.1"/>
    <property type="molecule type" value="Genomic_DNA"/>
</dbReference>
<dbReference type="Pfam" id="PF13585">
    <property type="entry name" value="CHU_C"/>
    <property type="match status" value="1"/>
</dbReference>
<accession>F2IGP3</accession>
<dbReference type="STRING" id="755732.Fluta_1668"/>